<evidence type="ECO:0000313" key="1">
    <source>
        <dbReference type="EMBL" id="SHI06042.1"/>
    </source>
</evidence>
<accession>A0A1M5Y208</accession>
<dbReference type="EMBL" id="FQXM01000048">
    <property type="protein sequence ID" value="SHI06042.1"/>
    <property type="molecule type" value="Genomic_DNA"/>
</dbReference>
<dbReference type="RefSeq" id="WP_073340919.1">
    <property type="nucleotide sequence ID" value="NZ_FQXM01000048.1"/>
</dbReference>
<gene>
    <name evidence="1" type="ORF">SAMN02745207_04131</name>
</gene>
<protein>
    <submittedName>
        <fullName evidence="1">Uncharacterized protein</fullName>
    </submittedName>
</protein>
<dbReference type="Proteomes" id="UP000184447">
    <property type="component" value="Unassembled WGS sequence"/>
</dbReference>
<dbReference type="AlphaFoldDB" id="A0A1M5Y208"/>
<sequence length="86" mass="10353">MKWEEARNIYINKWILFEAIQVHSENGKRIVEEISVINAYDIGKEALKEYAAIHKKDKSREMYVYHTKNQRLSIEERTWIGVRNND</sequence>
<organism evidence="1 2">
    <name type="scientific">Clostridium grantii DSM 8605</name>
    <dbReference type="NCBI Taxonomy" id="1121316"/>
    <lineage>
        <taxon>Bacteria</taxon>
        <taxon>Bacillati</taxon>
        <taxon>Bacillota</taxon>
        <taxon>Clostridia</taxon>
        <taxon>Eubacteriales</taxon>
        <taxon>Clostridiaceae</taxon>
        <taxon>Clostridium</taxon>
    </lineage>
</organism>
<dbReference type="OrthoDB" id="5770817at2"/>
<keyword evidence="2" id="KW-1185">Reference proteome</keyword>
<reference evidence="1 2" key="1">
    <citation type="submission" date="2016-11" db="EMBL/GenBank/DDBJ databases">
        <authorList>
            <person name="Jaros S."/>
            <person name="Januszkiewicz K."/>
            <person name="Wedrychowicz H."/>
        </authorList>
    </citation>
    <scope>NUCLEOTIDE SEQUENCE [LARGE SCALE GENOMIC DNA]</scope>
    <source>
        <strain evidence="1 2">DSM 8605</strain>
    </source>
</reference>
<proteinExistence type="predicted"/>
<dbReference type="STRING" id="1121316.SAMN02745207_04131"/>
<name>A0A1M5Y208_9CLOT</name>
<evidence type="ECO:0000313" key="2">
    <source>
        <dbReference type="Proteomes" id="UP000184447"/>
    </source>
</evidence>